<dbReference type="AlphaFoldDB" id="A0A0A9B6X9"/>
<protein>
    <submittedName>
        <fullName evidence="1">Uncharacterized protein</fullName>
    </submittedName>
</protein>
<dbReference type="EMBL" id="GBRH01238141">
    <property type="protein sequence ID" value="JAD59754.1"/>
    <property type="molecule type" value="Transcribed_RNA"/>
</dbReference>
<organism evidence="1">
    <name type="scientific">Arundo donax</name>
    <name type="common">Giant reed</name>
    <name type="synonym">Donax arundinaceus</name>
    <dbReference type="NCBI Taxonomy" id="35708"/>
    <lineage>
        <taxon>Eukaryota</taxon>
        <taxon>Viridiplantae</taxon>
        <taxon>Streptophyta</taxon>
        <taxon>Embryophyta</taxon>
        <taxon>Tracheophyta</taxon>
        <taxon>Spermatophyta</taxon>
        <taxon>Magnoliopsida</taxon>
        <taxon>Liliopsida</taxon>
        <taxon>Poales</taxon>
        <taxon>Poaceae</taxon>
        <taxon>PACMAD clade</taxon>
        <taxon>Arundinoideae</taxon>
        <taxon>Arundineae</taxon>
        <taxon>Arundo</taxon>
    </lineage>
</organism>
<evidence type="ECO:0000313" key="1">
    <source>
        <dbReference type="EMBL" id="JAD59754.1"/>
    </source>
</evidence>
<sequence>MQPYRLFIQPERNLVFRLRKLVQAKLYIVH</sequence>
<name>A0A0A9B6X9_ARUDO</name>
<proteinExistence type="predicted"/>
<reference evidence="1" key="1">
    <citation type="submission" date="2014-09" db="EMBL/GenBank/DDBJ databases">
        <authorList>
            <person name="Magalhaes I.L.F."/>
            <person name="Oliveira U."/>
            <person name="Santos F.R."/>
            <person name="Vidigal T.H.D.A."/>
            <person name="Brescovit A.D."/>
            <person name="Santos A.J."/>
        </authorList>
    </citation>
    <scope>NUCLEOTIDE SEQUENCE</scope>
    <source>
        <tissue evidence="1">Shoot tissue taken approximately 20 cm above the soil surface</tissue>
    </source>
</reference>
<accession>A0A0A9B6X9</accession>
<reference evidence="1" key="2">
    <citation type="journal article" date="2015" name="Data Brief">
        <title>Shoot transcriptome of the giant reed, Arundo donax.</title>
        <authorList>
            <person name="Barrero R.A."/>
            <person name="Guerrero F.D."/>
            <person name="Moolhuijzen P."/>
            <person name="Goolsby J.A."/>
            <person name="Tidwell J."/>
            <person name="Bellgard S.E."/>
            <person name="Bellgard M.I."/>
        </authorList>
    </citation>
    <scope>NUCLEOTIDE SEQUENCE</scope>
    <source>
        <tissue evidence="1">Shoot tissue taken approximately 20 cm above the soil surface</tissue>
    </source>
</reference>